<feature type="active site" description="Nucleophile" evidence="7">
    <location>
        <position position="221"/>
    </location>
</feature>
<evidence type="ECO:0000256" key="7">
    <source>
        <dbReference type="PROSITE-ProRule" id="PRU01373"/>
    </source>
</evidence>
<dbReference type="GO" id="GO:0016740">
    <property type="term" value="F:transferase activity"/>
    <property type="evidence" value="ECO:0007669"/>
    <property type="project" value="UniProtKB-KW"/>
</dbReference>
<evidence type="ECO:0000256" key="4">
    <source>
        <dbReference type="ARBA" id="ARBA00022960"/>
    </source>
</evidence>
<evidence type="ECO:0000259" key="9">
    <source>
        <dbReference type="PROSITE" id="PS52029"/>
    </source>
</evidence>
<dbReference type="Proteomes" id="UP000216339">
    <property type="component" value="Unassembled WGS sequence"/>
</dbReference>
<dbReference type="GO" id="GO:0071972">
    <property type="term" value="F:peptidoglycan L,D-transpeptidase activity"/>
    <property type="evidence" value="ECO:0007669"/>
    <property type="project" value="TreeGrafter"/>
</dbReference>
<dbReference type="PROSITE" id="PS52029">
    <property type="entry name" value="LD_TPASE"/>
    <property type="match status" value="1"/>
</dbReference>
<sequence length="299" mass="32068">MRPLLIALALVAGAPALAQGAYDQAVLGSILGRDARLPDAPVEYAVYRVEHETGNSVYARHDLYLQVGDGDVRLGRQRLALAQLLGQPEPTALVVGDSLVLPARPADFDLSPIAYAPYPRTWPGAGGIDKAVVVDKTTQTWAAYADGRLVRWGPASTGAAETPTPSGRFTMKWRALERYSSEAPPGERWFMRYVMNIHAARGIHLHQYDVVPTGPPQGHGCVRMVTSDAEWLYGWSDGWQTTAGPGALGGRVTGEGTLVVVQGEEPDGAPARFVMGARGPERVAVSLPEDPMAVPRGDR</sequence>
<accession>A0A271ITS1</accession>
<dbReference type="PANTHER" id="PTHR30582:SF2">
    <property type="entry name" value="L,D-TRANSPEPTIDASE YCIB-RELATED"/>
    <property type="match status" value="1"/>
</dbReference>
<dbReference type="InterPro" id="IPR038063">
    <property type="entry name" value="Transpep_catalytic_dom"/>
</dbReference>
<feature type="signal peptide" evidence="8">
    <location>
        <begin position="1"/>
        <end position="18"/>
    </location>
</feature>
<gene>
    <name evidence="10" type="ORF">BSZ37_21270</name>
</gene>
<keyword evidence="5 7" id="KW-0573">Peptidoglycan synthesis</keyword>
<feature type="chain" id="PRO_5012854521" description="L,D-TPase catalytic domain-containing protein" evidence="8">
    <location>
        <begin position="19"/>
        <end position="299"/>
    </location>
</feature>
<dbReference type="UniPathway" id="UPA00219"/>
<comment type="pathway">
    <text evidence="1 7">Cell wall biogenesis; peptidoglycan biosynthesis.</text>
</comment>
<dbReference type="GO" id="GO:0018104">
    <property type="term" value="P:peptidoglycan-protein cross-linking"/>
    <property type="evidence" value="ECO:0007669"/>
    <property type="project" value="TreeGrafter"/>
</dbReference>
<dbReference type="OrthoDB" id="463216at2"/>
<feature type="active site" description="Proton donor/acceptor" evidence="7">
    <location>
        <position position="206"/>
    </location>
</feature>
<dbReference type="EMBL" id="MQWD01000010">
    <property type="protein sequence ID" value="PAP74194.1"/>
    <property type="molecule type" value="Genomic_DNA"/>
</dbReference>
<reference evidence="10 11" key="1">
    <citation type="submission" date="2016-11" db="EMBL/GenBank/DDBJ databases">
        <title>Study of marine rhodopsin-containing bacteria.</title>
        <authorList>
            <person name="Yoshizawa S."/>
            <person name="Kumagai Y."/>
            <person name="Kogure K."/>
        </authorList>
    </citation>
    <scope>NUCLEOTIDE SEQUENCE [LARGE SCALE GENOMIC DNA]</scope>
    <source>
        <strain evidence="10 11">SAORIC-28</strain>
    </source>
</reference>
<comment type="caution">
    <text evidence="10">The sequence shown here is derived from an EMBL/GenBank/DDBJ whole genome shotgun (WGS) entry which is preliminary data.</text>
</comment>
<evidence type="ECO:0000256" key="1">
    <source>
        <dbReference type="ARBA" id="ARBA00004752"/>
    </source>
</evidence>
<evidence type="ECO:0000256" key="3">
    <source>
        <dbReference type="ARBA" id="ARBA00022679"/>
    </source>
</evidence>
<dbReference type="GO" id="GO:0008360">
    <property type="term" value="P:regulation of cell shape"/>
    <property type="evidence" value="ECO:0007669"/>
    <property type="project" value="UniProtKB-UniRule"/>
</dbReference>
<evidence type="ECO:0000256" key="8">
    <source>
        <dbReference type="SAM" id="SignalP"/>
    </source>
</evidence>
<dbReference type="SUPFAM" id="SSF141523">
    <property type="entry name" value="L,D-transpeptidase catalytic domain-like"/>
    <property type="match status" value="1"/>
</dbReference>
<keyword evidence="8" id="KW-0732">Signal</keyword>
<dbReference type="Pfam" id="PF03734">
    <property type="entry name" value="YkuD"/>
    <property type="match status" value="1"/>
</dbReference>
<evidence type="ECO:0000256" key="6">
    <source>
        <dbReference type="ARBA" id="ARBA00023316"/>
    </source>
</evidence>
<dbReference type="InterPro" id="IPR005490">
    <property type="entry name" value="LD_TPept_cat_dom"/>
</dbReference>
<evidence type="ECO:0000256" key="2">
    <source>
        <dbReference type="ARBA" id="ARBA00005992"/>
    </source>
</evidence>
<evidence type="ECO:0000313" key="11">
    <source>
        <dbReference type="Proteomes" id="UP000216339"/>
    </source>
</evidence>
<keyword evidence="11" id="KW-1185">Reference proteome</keyword>
<name>A0A271ITS1_9BACT</name>
<keyword evidence="4 7" id="KW-0133">Cell shape</keyword>
<dbReference type="AlphaFoldDB" id="A0A271ITS1"/>
<proteinExistence type="inferred from homology"/>
<organism evidence="10 11">
    <name type="scientific">Rubrivirga marina</name>
    <dbReference type="NCBI Taxonomy" id="1196024"/>
    <lineage>
        <taxon>Bacteria</taxon>
        <taxon>Pseudomonadati</taxon>
        <taxon>Rhodothermota</taxon>
        <taxon>Rhodothermia</taxon>
        <taxon>Rhodothermales</taxon>
        <taxon>Rubricoccaceae</taxon>
        <taxon>Rubrivirga</taxon>
    </lineage>
</organism>
<evidence type="ECO:0000256" key="5">
    <source>
        <dbReference type="ARBA" id="ARBA00022984"/>
    </source>
</evidence>
<dbReference type="InterPro" id="IPR050979">
    <property type="entry name" value="LD-transpeptidase"/>
</dbReference>
<dbReference type="PANTHER" id="PTHR30582">
    <property type="entry name" value="L,D-TRANSPEPTIDASE"/>
    <property type="match status" value="1"/>
</dbReference>
<protein>
    <recommendedName>
        <fullName evidence="9">L,D-TPase catalytic domain-containing protein</fullName>
    </recommendedName>
</protein>
<dbReference type="RefSeq" id="WP_095512672.1">
    <property type="nucleotide sequence ID" value="NZ_MQWD01000010.1"/>
</dbReference>
<dbReference type="GO" id="GO:0071555">
    <property type="term" value="P:cell wall organization"/>
    <property type="evidence" value="ECO:0007669"/>
    <property type="project" value="UniProtKB-UniRule"/>
</dbReference>
<keyword evidence="3" id="KW-0808">Transferase</keyword>
<feature type="domain" description="L,D-TPase catalytic" evidence="9">
    <location>
        <begin position="130"/>
        <end position="262"/>
    </location>
</feature>
<dbReference type="GO" id="GO:0005576">
    <property type="term" value="C:extracellular region"/>
    <property type="evidence" value="ECO:0007669"/>
    <property type="project" value="TreeGrafter"/>
</dbReference>
<keyword evidence="6 7" id="KW-0961">Cell wall biogenesis/degradation</keyword>
<comment type="similarity">
    <text evidence="2">Belongs to the YkuD family.</text>
</comment>
<dbReference type="Gene3D" id="2.40.440.10">
    <property type="entry name" value="L,D-transpeptidase catalytic domain-like"/>
    <property type="match status" value="1"/>
</dbReference>
<evidence type="ECO:0000313" key="10">
    <source>
        <dbReference type="EMBL" id="PAP74194.1"/>
    </source>
</evidence>
<dbReference type="CDD" id="cd16913">
    <property type="entry name" value="YkuD_like"/>
    <property type="match status" value="1"/>
</dbReference>